<evidence type="ECO:0000259" key="6">
    <source>
        <dbReference type="Pfam" id="PF19320"/>
    </source>
</evidence>
<comment type="pathway">
    <text evidence="1">Cell wall biogenesis; cell wall polysaccharide biosynthesis.</text>
</comment>
<dbReference type="KEGG" id="req:REQ_02470"/>
<dbReference type="AlphaFoldDB" id="A0A3S5Y1I6"/>
<dbReference type="PANTHER" id="PTHR43179:SF12">
    <property type="entry name" value="GALACTOFURANOSYLTRANSFERASE GLFT2"/>
    <property type="match status" value="1"/>
</dbReference>
<keyword evidence="4 7" id="KW-0808">Transferase</keyword>
<dbReference type="Proteomes" id="UP001154400">
    <property type="component" value="Chromosome"/>
</dbReference>
<keyword evidence="3" id="KW-0328">Glycosyltransferase</keyword>
<dbReference type="EMBL" id="FN563149">
    <property type="protein sequence ID" value="CBH46395.1"/>
    <property type="molecule type" value="Genomic_DNA"/>
</dbReference>
<gene>
    <name evidence="7" type="ordered locus">REQ_02470</name>
</gene>
<dbReference type="GO" id="GO:0016757">
    <property type="term" value="F:glycosyltransferase activity"/>
    <property type="evidence" value="ECO:0007669"/>
    <property type="project" value="UniProtKB-KW"/>
</dbReference>
<dbReference type="Pfam" id="PF13641">
    <property type="entry name" value="Glyco_tranf_2_3"/>
    <property type="match status" value="1"/>
</dbReference>
<dbReference type="Pfam" id="PF19320">
    <property type="entry name" value="GlfT2_domain3"/>
    <property type="match status" value="1"/>
</dbReference>
<evidence type="ECO:0000256" key="2">
    <source>
        <dbReference type="ARBA" id="ARBA00006739"/>
    </source>
</evidence>
<evidence type="ECO:0000256" key="3">
    <source>
        <dbReference type="ARBA" id="ARBA00022676"/>
    </source>
</evidence>
<dbReference type="InterPro" id="IPR045699">
    <property type="entry name" value="GlfT2_C"/>
</dbReference>
<dbReference type="Gene3D" id="3.90.550.60">
    <property type="match status" value="1"/>
</dbReference>
<feature type="domain" description="Galactofuranosyltransferase GlfT2 N-terminal" evidence="5">
    <location>
        <begin position="57"/>
        <end position="170"/>
    </location>
</feature>
<evidence type="ECO:0000259" key="5">
    <source>
        <dbReference type="Pfam" id="PF17994"/>
    </source>
</evidence>
<dbReference type="RefSeq" id="WP_013414546.1">
    <property type="nucleotide sequence ID" value="NC_014659.1"/>
</dbReference>
<dbReference type="PANTHER" id="PTHR43179">
    <property type="entry name" value="RHAMNOSYLTRANSFERASE WBBL"/>
    <property type="match status" value="1"/>
</dbReference>
<evidence type="ECO:0000313" key="8">
    <source>
        <dbReference type="Proteomes" id="UP000006892"/>
    </source>
</evidence>
<protein>
    <submittedName>
        <fullName evidence="7">Glycosyl transferase family 2</fullName>
    </submittedName>
</protein>
<organism evidence="7">
    <name type="scientific">Rhodococcus hoagii (strain 103S)</name>
    <name type="common">Rhodococcus equi</name>
    <dbReference type="NCBI Taxonomy" id="685727"/>
    <lineage>
        <taxon>Bacteria</taxon>
        <taxon>Bacillati</taxon>
        <taxon>Actinomycetota</taxon>
        <taxon>Actinomycetes</taxon>
        <taxon>Mycobacteriales</taxon>
        <taxon>Nocardiaceae</taxon>
        <taxon>Prescottella</taxon>
    </lineage>
</organism>
<proteinExistence type="inferred from homology"/>
<feature type="domain" description="Galactofuranosyltransferase-2 C-terminal" evidence="6">
    <location>
        <begin position="447"/>
        <end position="628"/>
    </location>
</feature>
<reference evidence="7" key="1">
    <citation type="journal article" date="2010" name="PLoS Genet.">
        <title>The genome of a pathogenic rhodococcus: cooptive virulence underpinned by key gene acquisitions.</title>
        <authorList>
            <person name="Letek M."/>
            <person name="Gonzalez P."/>
            <person name="Macarthur I."/>
            <person name="Rodriguez H."/>
            <person name="Freeman T.C."/>
            <person name="Valero-Rello A."/>
            <person name="Blanco M."/>
            <person name="Buckley T."/>
            <person name="Cherevach I."/>
            <person name="Fahey R."/>
            <person name="Hapeshi A."/>
            <person name="Holdstock J."/>
            <person name="Leadon D."/>
            <person name="Navas J."/>
            <person name="Ocampo A."/>
            <person name="Quail M.A."/>
            <person name="Sanders M."/>
            <person name="Scortti M.M."/>
            <person name="Prescott J.F."/>
            <person name="Fogarty U."/>
            <person name="Meijer W.G."/>
            <person name="Parkhill J."/>
            <person name="Bentley S.D."/>
            <person name="Vazquez-Boland J.A."/>
        </authorList>
    </citation>
    <scope>NUCLEOTIDE SEQUENCE [LARGE SCALE GENOMIC DNA]</scope>
    <source>
        <strain evidence="7 8">103S</strain>
    </source>
</reference>
<dbReference type="InterPro" id="IPR040492">
    <property type="entry name" value="GlfT2_N"/>
</dbReference>
<dbReference type="InterPro" id="IPR029044">
    <property type="entry name" value="Nucleotide-diphossugar_trans"/>
</dbReference>
<dbReference type="SUPFAM" id="SSF53448">
    <property type="entry name" value="Nucleotide-diphospho-sugar transferases"/>
    <property type="match status" value="1"/>
</dbReference>
<evidence type="ECO:0000313" key="7">
    <source>
        <dbReference type="EMBL" id="CBH46395.1"/>
    </source>
</evidence>
<dbReference type="Pfam" id="PF17994">
    <property type="entry name" value="Glft2_N"/>
    <property type="match status" value="1"/>
</dbReference>
<comment type="similarity">
    <text evidence="2">Belongs to the glycosyltransferase 2 family.</text>
</comment>
<accession>A0A3S5Y1I6</accession>
<name>A0A3S5Y1I6_RHOH1</name>
<evidence type="ECO:0000256" key="1">
    <source>
        <dbReference type="ARBA" id="ARBA00004776"/>
    </source>
</evidence>
<evidence type="ECO:0000256" key="4">
    <source>
        <dbReference type="ARBA" id="ARBA00022679"/>
    </source>
</evidence>
<sequence length="629" mass="68983">MSESASVVPVDGSTAAVRSALHEHPASGRLVVQRGVFTGPTPRVKDELYASITSGSAHRERFELRLDKGAVVDTDTYFGRFAASYYQRWTTVTEVEVSFAYDAAGVSLALLRGSDSGGNTRTIATVEVDGAGTARLSAKLDMFLDGGSLWLEFRAVDGPLGVRECEWTVPAPAVIRPAAIAICTFNRAQDCADTVAAIAGDEQMCAGIDAVYVVDQGTDHVSERESFAATADKLGDKLVYIRQPNLGGAGGFTRGMYEVTAVNEHANVILMDDDILCEPETVLRMNAFANVTTEPTLVGAQMLYLMNPQNLHVSAEEADLGKLRAGRWAANSLHDANLIKKRQEKRVDAGYNAWWSCLIPAEVVSRIGLPIPMFFQWDDIEYGIRARAAGFVTVTLPNAGVWHADFHWKDRDDWAKYFSVRNSLIVAALHSDFDTKSLSVTLGREISQYLVSMQYGLAHTTLRGIEDFLAGPDVLQDGGQAVLGAIRKERARFPETVKHPANDVPGIRSSDLVTRVAGPEPDSAREDLVLAKRVAMQWLGRTQHGIANIPAADAHWWHVSLFDHAVVTDASQSGVRVRRRDKDLAKEITARMAALLKQFREQGATVQQRYRDALPELTARENWARLYGK</sequence>